<organism evidence="2 3">
    <name type="scientific">Albibacterium profundi</name>
    <dbReference type="NCBI Taxonomy" id="3134906"/>
    <lineage>
        <taxon>Bacteria</taxon>
        <taxon>Pseudomonadati</taxon>
        <taxon>Bacteroidota</taxon>
        <taxon>Sphingobacteriia</taxon>
        <taxon>Sphingobacteriales</taxon>
        <taxon>Sphingobacteriaceae</taxon>
        <taxon>Albibacterium</taxon>
    </lineage>
</organism>
<gene>
    <name evidence="2" type="ORF">WKR92_09760</name>
</gene>
<accession>A0ABV5CIA1</accession>
<sequence>MFNQDFYPTPDQVIETMLAGIDLSGKTVLEPSSGKGNIIQVLKNRGAKVLCCEKDPQLAILSSNQAKLLKHDFLEVESHEISHIDYIIMNPPFSADEKHINHAWSIAPDGCEIIALCNYSTLSNNYTRSRNELLSIIEGYGTKTNIGDCFSSSERKTGVEIGLIKLIKPGIKSNGFDDFFTDESDDPEKQENGLMSYNAVREIVQRYVNAVKLYDDVLENAVKMNALTEGLKADDLVFTCSQNKVQVTRNEFAKDLQKRSWKWIINKMNLEKYSTRGLMEDINKFVEDQTKMKFTMKNIYLMLDAIVQTTDQRMDKALVEVFDGLTKHYHENRYSVEGWKTNSHYLVNKKFIMPYIAPLSRWGTMDVNYRQAELLDDFNKALCFLTGSSFNVNDRFSYRVSESKPGYGEWFEWTFFEVKLFKKGTGHFKFKDENVWALFNQQIARIKGFPLPENLKKAA</sequence>
<dbReference type="Gene3D" id="3.40.50.150">
    <property type="entry name" value="Vaccinia Virus protein VP39"/>
    <property type="match status" value="1"/>
</dbReference>
<dbReference type="EMBL" id="JBBVGT010000002">
    <property type="protein sequence ID" value="MFB5946117.1"/>
    <property type="molecule type" value="Genomic_DNA"/>
</dbReference>
<dbReference type="RefSeq" id="WP_375557646.1">
    <property type="nucleotide sequence ID" value="NZ_JBBVGT010000002.1"/>
</dbReference>
<dbReference type="Proteomes" id="UP001580928">
    <property type="component" value="Unassembled WGS sequence"/>
</dbReference>
<keyword evidence="3" id="KW-1185">Reference proteome</keyword>
<dbReference type="InterPro" id="IPR029063">
    <property type="entry name" value="SAM-dependent_MTases_sf"/>
</dbReference>
<evidence type="ECO:0000259" key="1">
    <source>
        <dbReference type="Pfam" id="PF13708"/>
    </source>
</evidence>
<evidence type="ECO:0000313" key="3">
    <source>
        <dbReference type="Proteomes" id="UP001580928"/>
    </source>
</evidence>
<reference evidence="2 3" key="1">
    <citation type="submission" date="2024-04" db="EMBL/GenBank/DDBJ databases">
        <title>Albibacterium profundi sp. nov., isolated from sediment of the Challenger Deep of Mariana Trench.</title>
        <authorList>
            <person name="Wang Y."/>
        </authorList>
    </citation>
    <scope>NUCLEOTIDE SEQUENCE [LARGE SCALE GENOMIC DNA]</scope>
    <source>
        <strain evidence="2 3">RHL897</strain>
    </source>
</reference>
<comment type="caution">
    <text evidence="2">The sequence shown here is derived from an EMBL/GenBank/DDBJ whole genome shotgun (WGS) entry which is preliminary data.</text>
</comment>
<dbReference type="InterPro" id="IPR031339">
    <property type="entry name" value="DUF4942"/>
</dbReference>
<protein>
    <submittedName>
        <fullName evidence="2">DUF4942 domain-containing protein</fullName>
    </submittedName>
</protein>
<proteinExistence type="predicted"/>
<name>A0ABV5CIA1_9SPHI</name>
<dbReference type="CDD" id="cd02440">
    <property type="entry name" value="AdoMet_MTases"/>
    <property type="match status" value="1"/>
</dbReference>
<dbReference type="Pfam" id="PF13708">
    <property type="entry name" value="DUF4942"/>
    <property type="match status" value="1"/>
</dbReference>
<feature type="domain" description="DUF4942" evidence="1">
    <location>
        <begin position="254"/>
        <end position="447"/>
    </location>
</feature>
<dbReference type="SUPFAM" id="SSF53335">
    <property type="entry name" value="S-adenosyl-L-methionine-dependent methyltransferases"/>
    <property type="match status" value="1"/>
</dbReference>
<evidence type="ECO:0000313" key="2">
    <source>
        <dbReference type="EMBL" id="MFB5946117.1"/>
    </source>
</evidence>